<protein>
    <recommendedName>
        <fullName evidence="3">F-box domain-containing protein</fullName>
    </recommendedName>
</protein>
<name>A0AAV8UU18_9RHOD</name>
<dbReference type="SUPFAM" id="SSF52047">
    <property type="entry name" value="RNI-like"/>
    <property type="match status" value="1"/>
</dbReference>
<gene>
    <name evidence="1" type="ORF">NDN08_001135</name>
</gene>
<dbReference type="AlphaFoldDB" id="A0AAV8UU18"/>
<comment type="caution">
    <text evidence="1">The sequence shown here is derived from an EMBL/GenBank/DDBJ whole genome shotgun (WGS) entry which is preliminary data.</text>
</comment>
<dbReference type="Pfam" id="PF13516">
    <property type="entry name" value="LRR_6"/>
    <property type="match status" value="1"/>
</dbReference>
<evidence type="ECO:0008006" key="3">
    <source>
        <dbReference type="Google" id="ProtNLM"/>
    </source>
</evidence>
<organism evidence="1 2">
    <name type="scientific">Rhodosorus marinus</name>
    <dbReference type="NCBI Taxonomy" id="101924"/>
    <lineage>
        <taxon>Eukaryota</taxon>
        <taxon>Rhodophyta</taxon>
        <taxon>Stylonematophyceae</taxon>
        <taxon>Stylonematales</taxon>
        <taxon>Stylonemataceae</taxon>
        <taxon>Rhodosorus</taxon>
    </lineage>
</organism>
<dbReference type="SMART" id="SM00367">
    <property type="entry name" value="LRR_CC"/>
    <property type="match status" value="3"/>
</dbReference>
<dbReference type="PANTHER" id="PTHR13382">
    <property type="entry name" value="MITOCHONDRIAL ATP SYNTHASE COUPLING FACTOR B"/>
    <property type="match status" value="1"/>
</dbReference>
<proteinExistence type="predicted"/>
<dbReference type="InterPro" id="IPR032675">
    <property type="entry name" value="LRR_dom_sf"/>
</dbReference>
<dbReference type="GO" id="GO:0005737">
    <property type="term" value="C:cytoplasm"/>
    <property type="evidence" value="ECO:0007669"/>
    <property type="project" value="TreeGrafter"/>
</dbReference>
<dbReference type="InterPro" id="IPR001611">
    <property type="entry name" value="Leu-rich_rpt"/>
</dbReference>
<dbReference type="InterPro" id="IPR050648">
    <property type="entry name" value="F-box_LRR-repeat"/>
</dbReference>
<keyword evidence="2" id="KW-1185">Reference proteome</keyword>
<reference evidence="1 2" key="1">
    <citation type="journal article" date="2023" name="Nat. Commun.">
        <title>Origin of minicircular mitochondrial genomes in red algae.</title>
        <authorList>
            <person name="Lee Y."/>
            <person name="Cho C.H."/>
            <person name="Lee Y.M."/>
            <person name="Park S.I."/>
            <person name="Yang J.H."/>
            <person name="West J.A."/>
            <person name="Bhattacharya D."/>
            <person name="Yoon H.S."/>
        </authorList>
    </citation>
    <scope>NUCLEOTIDE SEQUENCE [LARGE SCALE GENOMIC DNA]</scope>
    <source>
        <strain evidence="1 2">CCMP1338</strain>
        <tissue evidence="1">Whole cell</tissue>
    </source>
</reference>
<sequence length="588" mass="66532">MESVVVDYNIRLDTYLCWNKLHRTRTTPDISTQKSHPCPMLCGAKQLNQNPLRARLLTLSMRSGKDATSSSIDYYISLDVYLRWNELNRTGANIDFHDRSLIVPRSSAYFDTVLSSQQNPLKQILNWQSADDLKVRTSIVGWRCSNKLHHVGTNFVQAGVKTTTLETKYLMETKFVDDRSPANGANHMDRSETSENVVVLPELPPEIMTIIVRYSGVGSMLNLAQVNESFRLTVQKWADERTQLRFGHFLRGMDETPSQELVLSVLRLFKNLVGLSFDYWKWTNSFPDICSFVMENYTSEYLKSFDVKGHPISATDIRNLAMRCPNITHLGLQCCGFVDDAFLCYELPKLWPHSLSSVDISDCPNVTDTGLRTLFGLVSSVRANGIRRIGRNLHLASRRAPILEGVVHMSGWHSVVSMRVESPRAVEFKLSAHRLLERVTVIGHAATSIDLHDCSSLQQVELRCPNLTSLSLAGCKRLSAQSDIIGLAECKKLKFLNLKCAGMRSLNVTHSSLEALVVTGCNTLVQCRLELPQLKLLKLPQKLPVDQEVEYTIVCTPDTKIQACDRFWRWHRYTIDGMLHISSMLVNP</sequence>
<dbReference type="EMBL" id="JAMWBK010000005">
    <property type="protein sequence ID" value="KAJ8904617.1"/>
    <property type="molecule type" value="Genomic_DNA"/>
</dbReference>
<dbReference type="Gene3D" id="3.80.10.10">
    <property type="entry name" value="Ribonuclease Inhibitor"/>
    <property type="match status" value="2"/>
</dbReference>
<accession>A0AAV8UU18</accession>
<evidence type="ECO:0000313" key="1">
    <source>
        <dbReference type="EMBL" id="KAJ8904617.1"/>
    </source>
</evidence>
<dbReference type="Proteomes" id="UP001157974">
    <property type="component" value="Unassembled WGS sequence"/>
</dbReference>
<dbReference type="InterPro" id="IPR006553">
    <property type="entry name" value="Leu-rich_rpt_Cys-con_subtyp"/>
</dbReference>
<evidence type="ECO:0000313" key="2">
    <source>
        <dbReference type="Proteomes" id="UP001157974"/>
    </source>
</evidence>